<proteinExistence type="predicted"/>
<dbReference type="SUPFAM" id="SSF81383">
    <property type="entry name" value="F-box domain"/>
    <property type="match status" value="1"/>
</dbReference>
<dbReference type="InterPro" id="IPR036047">
    <property type="entry name" value="F-box-like_dom_sf"/>
</dbReference>
<keyword evidence="3" id="KW-1185">Reference proteome</keyword>
<dbReference type="AlphaFoldDB" id="A0AAI8YLH4"/>
<dbReference type="InterPro" id="IPR001810">
    <property type="entry name" value="F-box_dom"/>
</dbReference>
<evidence type="ECO:0000313" key="2">
    <source>
        <dbReference type="EMBL" id="CAJ2508990.1"/>
    </source>
</evidence>
<dbReference type="PROSITE" id="PS50181">
    <property type="entry name" value="FBOX"/>
    <property type="match status" value="1"/>
</dbReference>
<dbReference type="EMBL" id="CAUWAG010000012">
    <property type="protein sequence ID" value="CAJ2508990.1"/>
    <property type="molecule type" value="Genomic_DNA"/>
</dbReference>
<organism evidence="2 3">
    <name type="scientific">Anthostomella pinea</name>
    <dbReference type="NCBI Taxonomy" id="933095"/>
    <lineage>
        <taxon>Eukaryota</taxon>
        <taxon>Fungi</taxon>
        <taxon>Dikarya</taxon>
        <taxon>Ascomycota</taxon>
        <taxon>Pezizomycotina</taxon>
        <taxon>Sordariomycetes</taxon>
        <taxon>Xylariomycetidae</taxon>
        <taxon>Xylariales</taxon>
        <taxon>Xylariaceae</taxon>
        <taxon>Anthostomella</taxon>
    </lineage>
</organism>
<sequence length="584" mass="66835">MRSIIERFHRSSDRRSPNVRVTKTDIFSRLPFELHVLVLGHLEPIDVVAATSASRVLRLIWISDEMWPALADRWYPGLSDCIRSTATDGQNMGETFRQALHRIIRRTDGKFVSALHLKMRLGSNDFFQLSQDVPVSEGGVHSYDSIEGLEFHPKQSVIRFMMYNNGRIAWWPEAYNLAFFAVVDDFRTRKRRAYMFPNHGVEERGYKTAMSDKLLIMSRRTTLHAWHLELDHLQSVEVPGLIERCVTEGETALIVLKNSEAFLWEFGRELQHIDIDKFSCYTKSPVSMGGMDNLTLSQWARSRHGLYLRQSQTLVDFIVHPRINQAYFVITLTHDGQGQLTVYEIHAGELIGTYIAEDRAFSGSNISEQGPLRWEKANSYGGYLLTQAIMGRPDPDEADLASCTVCQCGRSRDELVSMCFNIYTKSFTTFFHHLTEYCSMGCMLWNGQLAVCGEETVTWLTPCIGKQRPRIRPGGDIPSFTTTSGNTSPILRRRQIPSNYQVLNYEVDAVDYVLDTSQPIGSTADEPESRWIPPHGWTLHQVVGDDNFLVFVDKQRYAVWSFWGEIPAKPLAAGNERRSRWQKN</sequence>
<comment type="caution">
    <text evidence="2">The sequence shown here is derived from an EMBL/GenBank/DDBJ whole genome shotgun (WGS) entry which is preliminary data.</text>
</comment>
<accession>A0AAI8YLH4</accession>
<reference evidence="2" key="1">
    <citation type="submission" date="2023-10" db="EMBL/GenBank/DDBJ databases">
        <authorList>
            <person name="Hackl T."/>
        </authorList>
    </citation>
    <scope>NUCLEOTIDE SEQUENCE</scope>
</reference>
<evidence type="ECO:0000313" key="3">
    <source>
        <dbReference type="Proteomes" id="UP001295740"/>
    </source>
</evidence>
<name>A0AAI8YLH4_9PEZI</name>
<evidence type="ECO:0000259" key="1">
    <source>
        <dbReference type="PROSITE" id="PS50181"/>
    </source>
</evidence>
<gene>
    <name evidence="2" type="ORF">KHLLAP_LOCUS9458</name>
</gene>
<dbReference type="Proteomes" id="UP001295740">
    <property type="component" value="Unassembled WGS sequence"/>
</dbReference>
<feature type="domain" description="F-box" evidence="1">
    <location>
        <begin position="24"/>
        <end position="70"/>
    </location>
</feature>
<protein>
    <submittedName>
        <fullName evidence="2">Uu.00g140160.m01.CDS01</fullName>
    </submittedName>
</protein>